<dbReference type="AlphaFoldDB" id="A0A915CKR3"/>
<accession>A0A915CKR3</accession>
<evidence type="ECO:0000256" key="1">
    <source>
        <dbReference type="SAM" id="Phobius"/>
    </source>
</evidence>
<keyword evidence="2" id="KW-1185">Reference proteome</keyword>
<protein>
    <submittedName>
        <fullName evidence="3">Uncharacterized protein</fullName>
    </submittedName>
</protein>
<feature type="transmembrane region" description="Helical" evidence="1">
    <location>
        <begin position="82"/>
        <end position="104"/>
    </location>
</feature>
<sequence length="130" mass="14779">MGMDVNRPATLPCCYDQLSVCFGTSLLMSKRRRIFLRMIGVFDKALRSSSTFKTFKYEKMVFLLSASHLHGCIKICQICQSAALFAALFHICAFVGIPLLWIYAMFISLRAELKPVHVCQCLDPKENSKF</sequence>
<evidence type="ECO:0000313" key="2">
    <source>
        <dbReference type="Proteomes" id="UP000887569"/>
    </source>
</evidence>
<keyword evidence="1" id="KW-0812">Transmembrane</keyword>
<proteinExistence type="predicted"/>
<reference evidence="3" key="1">
    <citation type="submission" date="2022-11" db="UniProtKB">
        <authorList>
            <consortium name="WormBaseParasite"/>
        </authorList>
    </citation>
    <scope>IDENTIFICATION</scope>
</reference>
<dbReference type="WBParaSite" id="PgR263_g002_t02">
    <property type="protein sequence ID" value="PgR263_g002_t02"/>
    <property type="gene ID" value="PgR263_g002"/>
</dbReference>
<name>A0A915CKR3_PARUN</name>
<keyword evidence="1" id="KW-1133">Transmembrane helix</keyword>
<organism evidence="2 3">
    <name type="scientific">Parascaris univalens</name>
    <name type="common">Nematode worm</name>
    <dbReference type="NCBI Taxonomy" id="6257"/>
    <lineage>
        <taxon>Eukaryota</taxon>
        <taxon>Metazoa</taxon>
        <taxon>Ecdysozoa</taxon>
        <taxon>Nematoda</taxon>
        <taxon>Chromadorea</taxon>
        <taxon>Rhabditida</taxon>
        <taxon>Spirurina</taxon>
        <taxon>Ascaridomorpha</taxon>
        <taxon>Ascaridoidea</taxon>
        <taxon>Ascarididae</taxon>
        <taxon>Parascaris</taxon>
    </lineage>
</organism>
<dbReference type="Proteomes" id="UP000887569">
    <property type="component" value="Unplaced"/>
</dbReference>
<evidence type="ECO:0000313" key="3">
    <source>
        <dbReference type="WBParaSite" id="PgR263_g002_t02"/>
    </source>
</evidence>
<keyword evidence="1" id="KW-0472">Membrane</keyword>